<sequence>MALRKGGAIFALLVLRHLVGGVLLASLTLAEGVPGFRNVDLRRVRRKQGNCRDVSGRYDNVMPSSRTSKLPIVGEMRCTVGWLVNVRRHPTFQPQAI</sequence>
<accession>A0A433QA74</accession>
<keyword evidence="2" id="KW-1185">Reference proteome</keyword>
<comment type="caution">
    <text evidence="1">The sequence shown here is derived from an EMBL/GenBank/DDBJ whole genome shotgun (WGS) entry which is preliminary data.</text>
</comment>
<reference evidence="1 2" key="1">
    <citation type="journal article" date="2018" name="New Phytol.">
        <title>Phylogenomics of Endogonaceae and evolution of mycorrhizas within Mucoromycota.</title>
        <authorList>
            <person name="Chang Y."/>
            <person name="Desiro A."/>
            <person name="Na H."/>
            <person name="Sandor L."/>
            <person name="Lipzen A."/>
            <person name="Clum A."/>
            <person name="Barry K."/>
            <person name="Grigoriev I.V."/>
            <person name="Martin F.M."/>
            <person name="Stajich J.E."/>
            <person name="Smith M.E."/>
            <person name="Bonito G."/>
            <person name="Spatafora J.W."/>
        </authorList>
    </citation>
    <scope>NUCLEOTIDE SEQUENCE [LARGE SCALE GENOMIC DNA]</scope>
    <source>
        <strain evidence="1 2">AD002</strain>
    </source>
</reference>
<name>A0A433QA74_9FUNG</name>
<evidence type="ECO:0000313" key="2">
    <source>
        <dbReference type="Proteomes" id="UP000274822"/>
    </source>
</evidence>
<protein>
    <submittedName>
        <fullName evidence="1">Uncharacterized protein</fullName>
    </submittedName>
</protein>
<evidence type="ECO:0000313" key="1">
    <source>
        <dbReference type="EMBL" id="RUS26683.1"/>
    </source>
</evidence>
<proteinExistence type="predicted"/>
<gene>
    <name evidence="1" type="ORF">BC938DRAFT_484272</name>
</gene>
<dbReference type="AlphaFoldDB" id="A0A433QA74"/>
<organism evidence="1 2">
    <name type="scientific">Jimgerdemannia flammicorona</name>
    <dbReference type="NCBI Taxonomy" id="994334"/>
    <lineage>
        <taxon>Eukaryota</taxon>
        <taxon>Fungi</taxon>
        <taxon>Fungi incertae sedis</taxon>
        <taxon>Mucoromycota</taxon>
        <taxon>Mucoromycotina</taxon>
        <taxon>Endogonomycetes</taxon>
        <taxon>Endogonales</taxon>
        <taxon>Endogonaceae</taxon>
        <taxon>Jimgerdemannia</taxon>
    </lineage>
</organism>
<dbReference type="EMBL" id="RBNJ01009920">
    <property type="protein sequence ID" value="RUS26683.1"/>
    <property type="molecule type" value="Genomic_DNA"/>
</dbReference>
<dbReference type="Proteomes" id="UP000274822">
    <property type="component" value="Unassembled WGS sequence"/>
</dbReference>